<comment type="caution">
    <text evidence="2">The sequence shown here is derived from an EMBL/GenBank/DDBJ whole genome shotgun (WGS) entry which is preliminary data.</text>
</comment>
<dbReference type="InterPro" id="IPR050904">
    <property type="entry name" value="Adhesion/Biosynth-related"/>
</dbReference>
<dbReference type="AlphaFoldDB" id="A0A840Z0Y4"/>
<evidence type="ECO:0000313" key="3">
    <source>
        <dbReference type="Proteomes" id="UP000554342"/>
    </source>
</evidence>
<dbReference type="RefSeq" id="WP_343043118.1">
    <property type="nucleotide sequence ID" value="NZ_BAABIF010000001.1"/>
</dbReference>
<keyword evidence="3" id="KW-1185">Reference proteome</keyword>
<dbReference type="EMBL" id="JACIJI010000004">
    <property type="protein sequence ID" value="MBB5719362.1"/>
    <property type="molecule type" value="Genomic_DNA"/>
</dbReference>
<dbReference type="SUPFAM" id="SSF82153">
    <property type="entry name" value="FAS1 domain"/>
    <property type="match status" value="1"/>
</dbReference>
<feature type="domain" description="FAS1" evidence="1">
    <location>
        <begin position="1"/>
        <end position="146"/>
    </location>
</feature>
<dbReference type="SMART" id="SM00554">
    <property type="entry name" value="FAS1"/>
    <property type="match status" value="1"/>
</dbReference>
<evidence type="ECO:0000259" key="1">
    <source>
        <dbReference type="PROSITE" id="PS50213"/>
    </source>
</evidence>
<sequence length="161" mass="16468">MNIVENASKASNLTTLVSLVKAAGLVETLSGPGPFTVFAPTDAAFSRLPPGTVDTLEKPENMAALKKILTYHVVSGSYTTDQLKQMINQGGGTATLNTVEGGPLTLSLTNGNVTLTDTSGNKAYVSPTEQNVTQSNGMVQVINGVLVPKLSASASGSATGQ</sequence>
<proteinExistence type="predicted"/>
<dbReference type="Pfam" id="PF02469">
    <property type="entry name" value="Fasciclin"/>
    <property type="match status" value="1"/>
</dbReference>
<dbReference type="Gene3D" id="2.30.180.10">
    <property type="entry name" value="FAS1 domain"/>
    <property type="match status" value="1"/>
</dbReference>
<dbReference type="PROSITE" id="PS50213">
    <property type="entry name" value="FAS1"/>
    <property type="match status" value="1"/>
</dbReference>
<accession>A0A840Z0Y4</accession>
<dbReference type="FunFam" id="2.30.180.10:FF:000014">
    <property type="entry name" value="Stabilin 1"/>
    <property type="match status" value="1"/>
</dbReference>
<dbReference type="InterPro" id="IPR000782">
    <property type="entry name" value="FAS1_domain"/>
</dbReference>
<dbReference type="GO" id="GO:0005615">
    <property type="term" value="C:extracellular space"/>
    <property type="evidence" value="ECO:0007669"/>
    <property type="project" value="TreeGrafter"/>
</dbReference>
<protein>
    <submittedName>
        <fullName evidence="2">Putative surface protein with fasciclin (FAS1) repeats</fullName>
    </submittedName>
</protein>
<name>A0A840Z0Y4_9SPHN</name>
<gene>
    <name evidence="2" type="ORF">FHR23_002303</name>
</gene>
<organism evidence="2 3">
    <name type="scientific">Stakelama sediminis</name>
    <dbReference type="NCBI Taxonomy" id="463200"/>
    <lineage>
        <taxon>Bacteria</taxon>
        <taxon>Pseudomonadati</taxon>
        <taxon>Pseudomonadota</taxon>
        <taxon>Alphaproteobacteria</taxon>
        <taxon>Sphingomonadales</taxon>
        <taxon>Sphingomonadaceae</taxon>
        <taxon>Stakelama</taxon>
    </lineage>
</organism>
<evidence type="ECO:0000313" key="2">
    <source>
        <dbReference type="EMBL" id="MBB5719362.1"/>
    </source>
</evidence>
<dbReference type="PANTHER" id="PTHR10900">
    <property type="entry name" value="PERIOSTIN-RELATED"/>
    <property type="match status" value="1"/>
</dbReference>
<dbReference type="PANTHER" id="PTHR10900:SF77">
    <property type="entry name" value="FI19380P1"/>
    <property type="match status" value="1"/>
</dbReference>
<reference evidence="2 3" key="1">
    <citation type="submission" date="2020-08" db="EMBL/GenBank/DDBJ databases">
        <title>Genomic Encyclopedia of Type Strains, Phase IV (KMG-IV): sequencing the most valuable type-strain genomes for metagenomic binning, comparative biology and taxonomic classification.</title>
        <authorList>
            <person name="Goeker M."/>
        </authorList>
    </citation>
    <scope>NUCLEOTIDE SEQUENCE [LARGE SCALE GENOMIC DNA]</scope>
    <source>
        <strain evidence="2 3">DSM 27203</strain>
    </source>
</reference>
<dbReference type="InterPro" id="IPR036378">
    <property type="entry name" value="FAS1_dom_sf"/>
</dbReference>
<dbReference type="Proteomes" id="UP000554342">
    <property type="component" value="Unassembled WGS sequence"/>
</dbReference>